<name>A0A0V0QEM4_PSEPJ</name>
<dbReference type="PROSITE" id="PS00107">
    <property type="entry name" value="PROTEIN_KINASE_ATP"/>
    <property type="match status" value="1"/>
</dbReference>
<dbReference type="OMA" id="MEWECKE"/>
<dbReference type="SMART" id="SM00220">
    <property type="entry name" value="S_TKc"/>
    <property type="match status" value="1"/>
</dbReference>
<dbReference type="InterPro" id="IPR011009">
    <property type="entry name" value="Kinase-like_dom_sf"/>
</dbReference>
<feature type="domain" description="Protein kinase" evidence="6">
    <location>
        <begin position="12"/>
        <end position="290"/>
    </location>
</feature>
<dbReference type="InterPro" id="IPR017441">
    <property type="entry name" value="Protein_kinase_ATP_BS"/>
</dbReference>
<evidence type="ECO:0000313" key="8">
    <source>
        <dbReference type="Proteomes" id="UP000054937"/>
    </source>
</evidence>
<dbReference type="PROSITE" id="PS50011">
    <property type="entry name" value="PROTEIN_KINASE_DOM"/>
    <property type="match status" value="1"/>
</dbReference>
<protein>
    <submittedName>
        <fullName evidence="7">Protein kinase-like domain</fullName>
    </submittedName>
</protein>
<organism evidence="7 8">
    <name type="scientific">Pseudocohnilembus persalinus</name>
    <name type="common">Ciliate</name>
    <dbReference type="NCBI Taxonomy" id="266149"/>
    <lineage>
        <taxon>Eukaryota</taxon>
        <taxon>Sar</taxon>
        <taxon>Alveolata</taxon>
        <taxon>Ciliophora</taxon>
        <taxon>Intramacronucleata</taxon>
        <taxon>Oligohymenophorea</taxon>
        <taxon>Scuticociliatia</taxon>
        <taxon>Philasterida</taxon>
        <taxon>Pseudocohnilembidae</taxon>
        <taxon>Pseudocohnilembus</taxon>
    </lineage>
</organism>
<keyword evidence="1" id="KW-0808">Transferase</keyword>
<dbReference type="InterPro" id="IPR045269">
    <property type="entry name" value="Atg1-like"/>
</dbReference>
<dbReference type="Pfam" id="PF00069">
    <property type="entry name" value="Pkinase"/>
    <property type="match status" value="1"/>
</dbReference>
<evidence type="ECO:0000256" key="1">
    <source>
        <dbReference type="ARBA" id="ARBA00022679"/>
    </source>
</evidence>
<keyword evidence="2 5" id="KW-0547">Nucleotide-binding</keyword>
<dbReference type="Gene3D" id="3.30.200.20">
    <property type="entry name" value="Phosphorylase Kinase, domain 1"/>
    <property type="match status" value="1"/>
</dbReference>
<proteinExistence type="predicted"/>
<dbReference type="InterPro" id="IPR000719">
    <property type="entry name" value="Prot_kinase_dom"/>
</dbReference>
<reference evidence="7 8" key="1">
    <citation type="journal article" date="2015" name="Sci. Rep.">
        <title>Genome of the facultative scuticociliatosis pathogen Pseudocohnilembus persalinus provides insight into its virulence through horizontal gene transfer.</title>
        <authorList>
            <person name="Xiong J."/>
            <person name="Wang G."/>
            <person name="Cheng J."/>
            <person name="Tian M."/>
            <person name="Pan X."/>
            <person name="Warren A."/>
            <person name="Jiang C."/>
            <person name="Yuan D."/>
            <person name="Miao W."/>
        </authorList>
    </citation>
    <scope>NUCLEOTIDE SEQUENCE [LARGE SCALE GENOMIC DNA]</scope>
    <source>
        <strain evidence="7">36N120E</strain>
    </source>
</reference>
<dbReference type="PANTHER" id="PTHR24348">
    <property type="entry name" value="SERINE/THREONINE-PROTEIN KINASE UNC-51-RELATED"/>
    <property type="match status" value="1"/>
</dbReference>
<sequence>MQGYKILDQYLLDLSQSLGSGQYGNVYKGYYYIQDENSEKREKTLAIKETPCYQATSEESNAKKLTAISEIKFLKEIDHPNIIKFIDAKKTQHNIYLIMEYCNQGDLSRFLIEKCKQSPNGVIREMDVLSYFRDIIDAFRYLRNKDILHRDIKTQNILVHDGVLKLADFGFSRKVTDEACMNTQTGTPLFQDPNIIEENYNSKSDIFSLGILLWHMLYIDYNNPNSKNSYPWYEKTVIRLNESMRKNPVQFPQRENRPVSDQTKDLIRKMLEIDLDKRISWEELFSHPLLQSKIENSVAKQLASVNKSNNIIGQQQNNVDNIDVKTYSVINNQNLIEQERPENMTIKMNKNRENKRQIMEPAIKRLIFEKDMIQFIFSTASRLRNFIFPLLNSLKTKENTFLLDKQAWEAFCNDDRYYNQYLLEAQQNLQICFKHFEAFYSKAKQFDPNDDNINDSQSLLIHFSQGVIETTLKCLLPPLYEVQEKLINQQQLSNFDTYWNSQDDIFTNITKQPD</sequence>
<dbReference type="SUPFAM" id="SSF56112">
    <property type="entry name" value="Protein kinase-like (PK-like)"/>
    <property type="match status" value="1"/>
</dbReference>
<keyword evidence="4 5" id="KW-0067">ATP-binding</keyword>
<dbReference type="PANTHER" id="PTHR24348:SF22">
    <property type="entry name" value="NON-SPECIFIC SERINE_THREONINE PROTEIN KINASE"/>
    <property type="match status" value="1"/>
</dbReference>
<dbReference type="GO" id="GO:0005524">
    <property type="term" value="F:ATP binding"/>
    <property type="evidence" value="ECO:0007669"/>
    <property type="project" value="UniProtKB-UniRule"/>
</dbReference>
<gene>
    <name evidence="7" type="ORF">PPERSA_12826</name>
</gene>
<evidence type="ECO:0000256" key="5">
    <source>
        <dbReference type="PROSITE-ProRule" id="PRU10141"/>
    </source>
</evidence>
<dbReference type="GO" id="GO:0005829">
    <property type="term" value="C:cytosol"/>
    <property type="evidence" value="ECO:0007669"/>
    <property type="project" value="TreeGrafter"/>
</dbReference>
<dbReference type="AlphaFoldDB" id="A0A0V0QEM4"/>
<evidence type="ECO:0000256" key="4">
    <source>
        <dbReference type="ARBA" id="ARBA00022840"/>
    </source>
</evidence>
<comment type="caution">
    <text evidence="7">The sequence shown here is derived from an EMBL/GenBank/DDBJ whole genome shotgun (WGS) entry which is preliminary data.</text>
</comment>
<dbReference type="EMBL" id="LDAU01000184">
    <property type="protein sequence ID" value="KRX00607.1"/>
    <property type="molecule type" value="Genomic_DNA"/>
</dbReference>
<dbReference type="OrthoDB" id="346907at2759"/>
<dbReference type="GO" id="GO:0016020">
    <property type="term" value="C:membrane"/>
    <property type="evidence" value="ECO:0007669"/>
    <property type="project" value="TreeGrafter"/>
</dbReference>
<dbReference type="GO" id="GO:0000045">
    <property type="term" value="P:autophagosome assembly"/>
    <property type="evidence" value="ECO:0007669"/>
    <property type="project" value="TreeGrafter"/>
</dbReference>
<accession>A0A0V0QEM4</accession>
<keyword evidence="8" id="KW-1185">Reference proteome</keyword>
<evidence type="ECO:0000313" key="7">
    <source>
        <dbReference type="EMBL" id="KRX00607.1"/>
    </source>
</evidence>
<evidence type="ECO:0000259" key="6">
    <source>
        <dbReference type="PROSITE" id="PS50011"/>
    </source>
</evidence>
<dbReference type="Proteomes" id="UP000054937">
    <property type="component" value="Unassembled WGS sequence"/>
</dbReference>
<dbReference type="GO" id="GO:0004674">
    <property type="term" value="F:protein serine/threonine kinase activity"/>
    <property type="evidence" value="ECO:0007669"/>
    <property type="project" value="InterPro"/>
</dbReference>
<feature type="binding site" evidence="5">
    <location>
        <position position="48"/>
    </location>
    <ligand>
        <name>ATP</name>
        <dbReference type="ChEBI" id="CHEBI:30616"/>
    </ligand>
</feature>
<dbReference type="GO" id="GO:0005776">
    <property type="term" value="C:autophagosome"/>
    <property type="evidence" value="ECO:0007669"/>
    <property type="project" value="TreeGrafter"/>
</dbReference>
<dbReference type="InParanoid" id="A0A0V0QEM4"/>
<keyword evidence="3 7" id="KW-0418">Kinase</keyword>
<dbReference type="GO" id="GO:0010506">
    <property type="term" value="P:regulation of autophagy"/>
    <property type="evidence" value="ECO:0007669"/>
    <property type="project" value="InterPro"/>
</dbReference>
<dbReference type="InterPro" id="IPR008271">
    <property type="entry name" value="Ser/Thr_kinase_AS"/>
</dbReference>
<dbReference type="PROSITE" id="PS00108">
    <property type="entry name" value="PROTEIN_KINASE_ST"/>
    <property type="match status" value="1"/>
</dbReference>
<dbReference type="GO" id="GO:0000407">
    <property type="term" value="C:phagophore assembly site"/>
    <property type="evidence" value="ECO:0007669"/>
    <property type="project" value="TreeGrafter"/>
</dbReference>
<evidence type="ECO:0000256" key="2">
    <source>
        <dbReference type="ARBA" id="ARBA00022741"/>
    </source>
</evidence>
<evidence type="ECO:0000256" key="3">
    <source>
        <dbReference type="ARBA" id="ARBA00022777"/>
    </source>
</evidence>
<dbReference type="Gene3D" id="1.10.510.10">
    <property type="entry name" value="Transferase(Phosphotransferase) domain 1"/>
    <property type="match status" value="1"/>
</dbReference>